<evidence type="ECO:0000313" key="2">
    <source>
        <dbReference type="Proteomes" id="UP001160148"/>
    </source>
</evidence>
<dbReference type="AlphaFoldDB" id="A0AAV0XRF9"/>
<proteinExistence type="predicted"/>
<protein>
    <submittedName>
        <fullName evidence="1">Uncharacterized protein</fullName>
    </submittedName>
</protein>
<evidence type="ECO:0000313" key="1">
    <source>
        <dbReference type="EMBL" id="CAI6371075.1"/>
    </source>
</evidence>
<accession>A0AAV0XRF9</accession>
<reference evidence="1 2" key="1">
    <citation type="submission" date="2023-01" db="EMBL/GenBank/DDBJ databases">
        <authorList>
            <person name="Whitehead M."/>
        </authorList>
    </citation>
    <scope>NUCLEOTIDE SEQUENCE [LARGE SCALE GENOMIC DNA]</scope>
</reference>
<organism evidence="1 2">
    <name type="scientific">Macrosiphum euphorbiae</name>
    <name type="common">potato aphid</name>
    <dbReference type="NCBI Taxonomy" id="13131"/>
    <lineage>
        <taxon>Eukaryota</taxon>
        <taxon>Metazoa</taxon>
        <taxon>Ecdysozoa</taxon>
        <taxon>Arthropoda</taxon>
        <taxon>Hexapoda</taxon>
        <taxon>Insecta</taxon>
        <taxon>Pterygota</taxon>
        <taxon>Neoptera</taxon>
        <taxon>Paraneoptera</taxon>
        <taxon>Hemiptera</taxon>
        <taxon>Sternorrhyncha</taxon>
        <taxon>Aphidomorpha</taxon>
        <taxon>Aphidoidea</taxon>
        <taxon>Aphididae</taxon>
        <taxon>Macrosiphini</taxon>
        <taxon>Macrosiphum</taxon>
    </lineage>
</organism>
<gene>
    <name evidence="1" type="ORF">MEUPH1_LOCUS25120</name>
</gene>
<dbReference type="EMBL" id="CARXXK010000727">
    <property type="protein sequence ID" value="CAI6371075.1"/>
    <property type="molecule type" value="Genomic_DNA"/>
</dbReference>
<comment type="caution">
    <text evidence="1">The sequence shown here is derived from an EMBL/GenBank/DDBJ whole genome shotgun (WGS) entry which is preliminary data.</text>
</comment>
<dbReference type="Proteomes" id="UP001160148">
    <property type="component" value="Unassembled WGS sequence"/>
</dbReference>
<keyword evidence="2" id="KW-1185">Reference proteome</keyword>
<name>A0AAV0XRF9_9HEMI</name>
<sequence>MAITTYSIEDQSFPRTFELVPCPMKLNQMRLLKNKLNLVYKSKIKRQPQELFDRQKSITTFYLTTHQRKTENH</sequence>